<organism evidence="1 2">
    <name type="scientific">Allacma fusca</name>
    <dbReference type="NCBI Taxonomy" id="39272"/>
    <lineage>
        <taxon>Eukaryota</taxon>
        <taxon>Metazoa</taxon>
        <taxon>Ecdysozoa</taxon>
        <taxon>Arthropoda</taxon>
        <taxon>Hexapoda</taxon>
        <taxon>Collembola</taxon>
        <taxon>Symphypleona</taxon>
        <taxon>Sminthuridae</taxon>
        <taxon>Allacma</taxon>
    </lineage>
</organism>
<accession>A0A8J2P6H6</accession>
<dbReference type="EMBL" id="CAJVCH010134311">
    <property type="protein sequence ID" value="CAG7726351.1"/>
    <property type="molecule type" value="Genomic_DNA"/>
</dbReference>
<sequence length="30" mass="3307">VTYIRALEPIEHETDQLAGLVVRTEDIAPG</sequence>
<evidence type="ECO:0000313" key="2">
    <source>
        <dbReference type="Proteomes" id="UP000708208"/>
    </source>
</evidence>
<keyword evidence="2" id="KW-1185">Reference proteome</keyword>
<gene>
    <name evidence="1" type="ORF">AFUS01_LOCUS15266</name>
</gene>
<feature type="non-terminal residue" evidence="1">
    <location>
        <position position="30"/>
    </location>
</feature>
<feature type="non-terminal residue" evidence="1">
    <location>
        <position position="1"/>
    </location>
</feature>
<proteinExistence type="predicted"/>
<comment type="caution">
    <text evidence="1">The sequence shown here is derived from an EMBL/GenBank/DDBJ whole genome shotgun (WGS) entry which is preliminary data.</text>
</comment>
<dbReference type="Proteomes" id="UP000708208">
    <property type="component" value="Unassembled WGS sequence"/>
</dbReference>
<dbReference type="AlphaFoldDB" id="A0A8J2P6H6"/>
<name>A0A8J2P6H6_9HEXA</name>
<reference evidence="1" key="1">
    <citation type="submission" date="2021-06" db="EMBL/GenBank/DDBJ databases">
        <authorList>
            <person name="Hodson N. C."/>
            <person name="Mongue J. A."/>
            <person name="Jaron S. K."/>
        </authorList>
    </citation>
    <scope>NUCLEOTIDE SEQUENCE</scope>
</reference>
<protein>
    <submittedName>
        <fullName evidence="1">Uncharacterized protein</fullName>
    </submittedName>
</protein>
<evidence type="ECO:0000313" key="1">
    <source>
        <dbReference type="EMBL" id="CAG7726351.1"/>
    </source>
</evidence>